<evidence type="ECO:0000256" key="3">
    <source>
        <dbReference type="PROSITE-ProRule" id="PRU00277"/>
    </source>
</evidence>
<keyword evidence="2 3" id="KW-0697">Rotamase</keyword>
<dbReference type="EC" id="5.2.1.8" evidence="4"/>
<evidence type="ECO:0000313" key="8">
    <source>
        <dbReference type="Proteomes" id="UP000266441"/>
    </source>
</evidence>
<dbReference type="EMBL" id="QWET01000020">
    <property type="protein sequence ID" value="RIH63460.1"/>
    <property type="molecule type" value="Genomic_DNA"/>
</dbReference>
<comment type="catalytic activity">
    <reaction evidence="1 3 4">
        <text>[protein]-peptidylproline (omega=180) = [protein]-peptidylproline (omega=0)</text>
        <dbReference type="Rhea" id="RHEA:16237"/>
        <dbReference type="Rhea" id="RHEA-COMP:10747"/>
        <dbReference type="Rhea" id="RHEA-COMP:10748"/>
        <dbReference type="ChEBI" id="CHEBI:83833"/>
        <dbReference type="ChEBI" id="CHEBI:83834"/>
        <dbReference type="EC" id="5.2.1.8"/>
    </reaction>
</comment>
<feature type="signal peptide" evidence="5">
    <location>
        <begin position="1"/>
        <end position="26"/>
    </location>
</feature>
<dbReference type="InterPro" id="IPR046357">
    <property type="entry name" value="PPIase_dom_sf"/>
</dbReference>
<keyword evidence="8" id="KW-1185">Reference proteome</keyword>
<protein>
    <recommendedName>
        <fullName evidence="4">Peptidyl-prolyl cis-trans isomerase</fullName>
        <ecNumber evidence="4">5.2.1.8</ecNumber>
    </recommendedName>
</protein>
<feature type="domain" description="PPIase FKBP-type" evidence="6">
    <location>
        <begin position="75"/>
        <end position="177"/>
    </location>
</feature>
<sequence length="188" mass="21148">MKQKNMKRIITVLAITLLAVTFFACKENDLEKQRENELKRLNEYMADNYSGVDPKPSGLYYFPLDEGTGDSIKIGDEVQIYYQIQRLDSSVVAQTTGYSEGHRYDPVKLVVLPPTQLSSSATYVEELLALHEALTYMKKGARSRLIFDSALGFGQYGTTGISGFSSLIMEVEVYKVIPVPVPEEEEEE</sequence>
<dbReference type="GO" id="GO:0003755">
    <property type="term" value="F:peptidyl-prolyl cis-trans isomerase activity"/>
    <property type="evidence" value="ECO:0007669"/>
    <property type="project" value="UniProtKB-UniRule"/>
</dbReference>
<comment type="caution">
    <text evidence="7">The sequence shown here is derived from an EMBL/GenBank/DDBJ whole genome shotgun (WGS) entry which is preliminary data.</text>
</comment>
<dbReference type="Gene3D" id="3.10.50.40">
    <property type="match status" value="1"/>
</dbReference>
<reference evidence="7 8" key="1">
    <citation type="journal article" date="2015" name="Int. J. Syst. Evol. Microbiol.">
        <title>Mariniphaga sediminis sp. nov., isolated from coastal sediment.</title>
        <authorList>
            <person name="Wang F.Q."/>
            <person name="Shen Q.Y."/>
            <person name="Chen G.J."/>
            <person name="Du Z.J."/>
        </authorList>
    </citation>
    <scope>NUCLEOTIDE SEQUENCE [LARGE SCALE GENOMIC DNA]</scope>
    <source>
        <strain evidence="7 8">SY21</strain>
    </source>
</reference>
<keyword evidence="5" id="KW-0732">Signal</keyword>
<dbReference type="AlphaFoldDB" id="A0A399CZF3"/>
<name>A0A399CZF3_9BACT</name>
<evidence type="ECO:0000313" key="7">
    <source>
        <dbReference type="EMBL" id="RIH63460.1"/>
    </source>
</evidence>
<organism evidence="7 8">
    <name type="scientific">Mariniphaga sediminis</name>
    <dbReference type="NCBI Taxonomy" id="1628158"/>
    <lineage>
        <taxon>Bacteria</taxon>
        <taxon>Pseudomonadati</taxon>
        <taxon>Bacteroidota</taxon>
        <taxon>Bacteroidia</taxon>
        <taxon>Marinilabiliales</taxon>
        <taxon>Prolixibacteraceae</taxon>
        <taxon>Mariniphaga</taxon>
    </lineage>
</organism>
<evidence type="ECO:0000256" key="2">
    <source>
        <dbReference type="ARBA" id="ARBA00023110"/>
    </source>
</evidence>
<comment type="similarity">
    <text evidence="4">Belongs to the FKBP-type PPIase family.</text>
</comment>
<keyword evidence="3 4" id="KW-0413">Isomerase</keyword>
<dbReference type="PROSITE" id="PS51257">
    <property type="entry name" value="PROKAR_LIPOPROTEIN"/>
    <property type="match status" value="1"/>
</dbReference>
<evidence type="ECO:0000256" key="4">
    <source>
        <dbReference type="RuleBase" id="RU003915"/>
    </source>
</evidence>
<evidence type="ECO:0000256" key="1">
    <source>
        <dbReference type="ARBA" id="ARBA00000971"/>
    </source>
</evidence>
<dbReference type="PROSITE" id="PS50059">
    <property type="entry name" value="FKBP_PPIASE"/>
    <property type="match status" value="1"/>
</dbReference>
<dbReference type="Proteomes" id="UP000266441">
    <property type="component" value="Unassembled WGS sequence"/>
</dbReference>
<dbReference type="SUPFAM" id="SSF54534">
    <property type="entry name" value="FKBP-like"/>
    <property type="match status" value="1"/>
</dbReference>
<feature type="chain" id="PRO_5017292749" description="Peptidyl-prolyl cis-trans isomerase" evidence="5">
    <location>
        <begin position="27"/>
        <end position="188"/>
    </location>
</feature>
<dbReference type="Pfam" id="PF00254">
    <property type="entry name" value="FKBP_C"/>
    <property type="match status" value="1"/>
</dbReference>
<proteinExistence type="inferred from homology"/>
<dbReference type="InterPro" id="IPR001179">
    <property type="entry name" value="PPIase_FKBP_dom"/>
</dbReference>
<evidence type="ECO:0000256" key="5">
    <source>
        <dbReference type="SAM" id="SignalP"/>
    </source>
</evidence>
<gene>
    <name evidence="7" type="ORF">D1164_19480</name>
</gene>
<evidence type="ECO:0000259" key="6">
    <source>
        <dbReference type="PROSITE" id="PS50059"/>
    </source>
</evidence>
<accession>A0A399CZF3</accession>